<feature type="domain" description="DUF6535" evidence="3">
    <location>
        <begin position="30"/>
        <end position="206"/>
    </location>
</feature>
<dbReference type="EMBL" id="JARJCN010000087">
    <property type="protein sequence ID" value="KAJ7075943.1"/>
    <property type="molecule type" value="Genomic_DNA"/>
</dbReference>
<keyword evidence="2" id="KW-0812">Transmembrane</keyword>
<dbReference type="AlphaFoldDB" id="A0AAD6TQ50"/>
<feature type="non-terminal residue" evidence="4">
    <location>
        <position position="258"/>
    </location>
</feature>
<feature type="transmembrane region" description="Helical" evidence="2">
    <location>
        <begin position="54"/>
        <end position="71"/>
    </location>
</feature>
<evidence type="ECO:0000313" key="5">
    <source>
        <dbReference type="Proteomes" id="UP001222325"/>
    </source>
</evidence>
<evidence type="ECO:0000256" key="2">
    <source>
        <dbReference type="SAM" id="Phobius"/>
    </source>
</evidence>
<feature type="transmembrane region" description="Helical" evidence="2">
    <location>
        <begin position="185"/>
        <end position="206"/>
    </location>
</feature>
<proteinExistence type="predicted"/>
<evidence type="ECO:0000256" key="1">
    <source>
        <dbReference type="SAM" id="MobiDB-lite"/>
    </source>
</evidence>
<name>A0AAD6TQ50_9AGAR</name>
<organism evidence="4 5">
    <name type="scientific">Mycena belliarum</name>
    <dbReference type="NCBI Taxonomy" id="1033014"/>
    <lineage>
        <taxon>Eukaryota</taxon>
        <taxon>Fungi</taxon>
        <taxon>Dikarya</taxon>
        <taxon>Basidiomycota</taxon>
        <taxon>Agaricomycotina</taxon>
        <taxon>Agaricomycetes</taxon>
        <taxon>Agaricomycetidae</taxon>
        <taxon>Agaricales</taxon>
        <taxon>Marasmiineae</taxon>
        <taxon>Mycenaceae</taxon>
        <taxon>Mycena</taxon>
    </lineage>
</organism>
<feature type="transmembrane region" description="Helical" evidence="2">
    <location>
        <begin position="212"/>
        <end position="233"/>
    </location>
</feature>
<accession>A0AAD6TQ50</accession>
<keyword evidence="2" id="KW-1133">Transmembrane helix</keyword>
<feature type="region of interest" description="Disordered" evidence="1">
    <location>
        <begin position="1"/>
        <end position="20"/>
    </location>
</feature>
<dbReference type="Proteomes" id="UP001222325">
    <property type="component" value="Unassembled WGS sequence"/>
</dbReference>
<evidence type="ECO:0000259" key="3">
    <source>
        <dbReference type="Pfam" id="PF20153"/>
    </source>
</evidence>
<comment type="caution">
    <text evidence="4">The sequence shown here is derived from an EMBL/GenBank/DDBJ whole genome shotgun (WGS) entry which is preliminary data.</text>
</comment>
<gene>
    <name evidence="4" type="ORF">B0H15DRAFT_893812</name>
</gene>
<evidence type="ECO:0000313" key="4">
    <source>
        <dbReference type="EMBL" id="KAJ7075943.1"/>
    </source>
</evidence>
<keyword evidence="5" id="KW-1185">Reference proteome</keyword>
<feature type="transmembrane region" description="Helical" evidence="2">
    <location>
        <begin position="124"/>
        <end position="143"/>
    </location>
</feature>
<dbReference type="Pfam" id="PF20153">
    <property type="entry name" value="DUF6535"/>
    <property type="match status" value="1"/>
</dbReference>
<protein>
    <recommendedName>
        <fullName evidence="3">DUF6535 domain-containing protein</fullName>
    </recommendedName>
</protein>
<reference evidence="4" key="1">
    <citation type="submission" date="2023-03" db="EMBL/GenBank/DDBJ databases">
        <title>Massive genome expansion in bonnet fungi (Mycena s.s.) driven by repeated elements and novel gene families across ecological guilds.</title>
        <authorList>
            <consortium name="Lawrence Berkeley National Laboratory"/>
            <person name="Harder C.B."/>
            <person name="Miyauchi S."/>
            <person name="Viragh M."/>
            <person name="Kuo A."/>
            <person name="Thoen E."/>
            <person name="Andreopoulos B."/>
            <person name="Lu D."/>
            <person name="Skrede I."/>
            <person name="Drula E."/>
            <person name="Henrissat B."/>
            <person name="Morin E."/>
            <person name="Kohler A."/>
            <person name="Barry K."/>
            <person name="LaButti K."/>
            <person name="Morin E."/>
            <person name="Salamov A."/>
            <person name="Lipzen A."/>
            <person name="Mereny Z."/>
            <person name="Hegedus B."/>
            <person name="Baldrian P."/>
            <person name="Stursova M."/>
            <person name="Weitz H."/>
            <person name="Taylor A."/>
            <person name="Grigoriev I.V."/>
            <person name="Nagy L.G."/>
            <person name="Martin F."/>
            <person name="Kauserud H."/>
        </authorList>
    </citation>
    <scope>NUCLEOTIDE SEQUENCE</scope>
    <source>
        <strain evidence="4">CBHHK173m</strain>
    </source>
</reference>
<keyword evidence="2" id="KW-0472">Membrane</keyword>
<dbReference type="InterPro" id="IPR045338">
    <property type="entry name" value="DUF6535"/>
</dbReference>
<sequence>MTDKEKGPSSPSHKVLPDDPSEQAASAKLWAIYIAEAEKYDKALVESWKGDMDGMLIFAGLFSASLTAFIIESYKTLIPDSGDTTVELLKQISAQLATSANGSSFEVAPPTVFVASTTSLVCNTLWFISLGLSLACALIATLVEQWARDFLHKADMHSAPVTRARIFSYLYYGLKRFNMHIVVEIIPLLLHSSLILFFAGLVAFLIPINTAMTVVAAGLLAAVAAVYSLLTILPLQHLDCPYRTPLSGAFWSLTRKLL</sequence>